<dbReference type="SMART" id="SM00487">
    <property type="entry name" value="DEXDc"/>
    <property type="match status" value="1"/>
</dbReference>
<feature type="domain" description="Helicase ATP-binding" evidence="11">
    <location>
        <begin position="250"/>
        <end position="512"/>
    </location>
</feature>
<dbReference type="GO" id="GO:0003677">
    <property type="term" value="F:DNA binding"/>
    <property type="evidence" value="ECO:0007669"/>
    <property type="project" value="InterPro"/>
</dbReference>
<keyword evidence="13" id="KW-1185">Reference proteome</keyword>
<keyword evidence="2" id="KW-0548">Nucleotidyltransferase</keyword>
<dbReference type="GO" id="GO:0016818">
    <property type="term" value="F:hydrolase activity, acting on acid anhydrides, in phosphorus-containing anhydrides"/>
    <property type="evidence" value="ECO:0007669"/>
    <property type="project" value="InterPro"/>
</dbReference>
<evidence type="ECO:0000256" key="3">
    <source>
        <dbReference type="ARBA" id="ARBA00022705"/>
    </source>
</evidence>
<dbReference type="GO" id="GO:0003887">
    <property type="term" value="F:DNA-directed DNA polymerase activity"/>
    <property type="evidence" value="ECO:0007669"/>
    <property type="project" value="UniProtKB-KW"/>
</dbReference>
<evidence type="ECO:0000256" key="7">
    <source>
        <dbReference type="ARBA" id="ARBA00022839"/>
    </source>
</evidence>
<dbReference type="Gene3D" id="3.40.50.300">
    <property type="entry name" value="P-loop containing nucleotide triphosphate hydrolases"/>
    <property type="match status" value="2"/>
</dbReference>
<dbReference type="EMBL" id="CP049740">
    <property type="protein sequence ID" value="QII82824.1"/>
    <property type="molecule type" value="Genomic_DNA"/>
</dbReference>
<proteinExistence type="inferred from homology"/>
<evidence type="ECO:0000256" key="5">
    <source>
        <dbReference type="ARBA" id="ARBA00022741"/>
    </source>
</evidence>
<reference evidence="12 13" key="1">
    <citation type="journal article" date="2017" name="Int. J. Syst. Evol. Microbiol.">
        <title>Jeotgalibaca porci sp. nov. and Jeotgalibaca arthritidis sp. nov., isolated from pigs, and emended description of the genus Jeotgalibaca.</title>
        <authorList>
            <person name="Zamora L."/>
            <person name="Perez-Sancho M."/>
            <person name="Dominguez L."/>
            <person name="Fernandez-Garayzabal J.F."/>
            <person name="Vela A.I."/>
        </authorList>
    </citation>
    <scope>NUCLEOTIDE SEQUENCE [LARGE SCALE GENOMIC DNA]</scope>
    <source>
        <strain evidence="12 13">CECT 9157</strain>
    </source>
</reference>
<dbReference type="SUPFAM" id="SSF53098">
    <property type="entry name" value="Ribonuclease H-like"/>
    <property type="match status" value="1"/>
</dbReference>
<dbReference type="Pfam" id="PF00270">
    <property type="entry name" value="DEAD"/>
    <property type="match status" value="1"/>
</dbReference>
<keyword evidence="3" id="KW-0235">DNA replication</keyword>
<dbReference type="InterPro" id="IPR006310">
    <property type="entry name" value="DinG"/>
</dbReference>
<keyword evidence="6 10" id="KW-0378">Hydrolase</keyword>
<protein>
    <recommendedName>
        <fullName evidence="10">3'-5' exonuclease DinG</fullName>
        <ecNumber evidence="10">3.1.-.-</ecNumber>
    </recommendedName>
</protein>
<dbReference type="PANTHER" id="PTHR30231:SF41">
    <property type="entry name" value="DNA POLYMERASE III SUBUNIT EPSILON"/>
    <property type="match status" value="1"/>
</dbReference>
<keyword evidence="7 10" id="KW-0269">Exonuclease</keyword>
<dbReference type="InterPro" id="IPR006054">
    <property type="entry name" value="DnaQ"/>
</dbReference>
<dbReference type="Pfam" id="PF13307">
    <property type="entry name" value="Helicase_C_2"/>
    <property type="match status" value="1"/>
</dbReference>
<evidence type="ECO:0000256" key="1">
    <source>
        <dbReference type="ARBA" id="ARBA00022679"/>
    </source>
</evidence>
<dbReference type="InterPro" id="IPR014001">
    <property type="entry name" value="Helicase_ATP-bd"/>
</dbReference>
<dbReference type="FunFam" id="3.30.420.10:FF:000045">
    <property type="entry name" value="3'-5' exonuclease DinG"/>
    <property type="match status" value="1"/>
</dbReference>
<keyword evidence="1" id="KW-0808">Transferase</keyword>
<dbReference type="InterPro" id="IPR011545">
    <property type="entry name" value="DEAD/DEAH_box_helicase_dom"/>
</dbReference>
<dbReference type="Pfam" id="PF00929">
    <property type="entry name" value="RNase_T"/>
    <property type="match status" value="1"/>
</dbReference>
<name>A0A6G7KC19_9LACT</name>
<dbReference type="EC" id="3.1.-.-" evidence="10"/>
<dbReference type="InterPro" id="IPR036397">
    <property type="entry name" value="RNaseH_sf"/>
</dbReference>
<evidence type="ECO:0000313" key="13">
    <source>
        <dbReference type="Proteomes" id="UP000501451"/>
    </source>
</evidence>
<keyword evidence="4 10" id="KW-0540">Nuclease</keyword>
<dbReference type="InterPro" id="IPR006555">
    <property type="entry name" value="ATP-dep_Helicase_C"/>
</dbReference>
<dbReference type="SUPFAM" id="SSF52540">
    <property type="entry name" value="P-loop containing nucleoside triphosphate hydrolases"/>
    <property type="match status" value="1"/>
</dbReference>
<evidence type="ECO:0000256" key="10">
    <source>
        <dbReference type="RuleBase" id="RU364106"/>
    </source>
</evidence>
<dbReference type="GO" id="GO:0004386">
    <property type="term" value="F:helicase activity"/>
    <property type="evidence" value="ECO:0007669"/>
    <property type="project" value="UniProtKB-KW"/>
</dbReference>
<evidence type="ECO:0000313" key="12">
    <source>
        <dbReference type="EMBL" id="QII82824.1"/>
    </source>
</evidence>
<dbReference type="CDD" id="cd06127">
    <property type="entry name" value="DEDDh"/>
    <property type="match status" value="1"/>
</dbReference>
<dbReference type="KEGG" id="jar:G7057_10485"/>
<dbReference type="NCBIfam" id="TIGR00573">
    <property type="entry name" value="dnaq"/>
    <property type="match status" value="1"/>
</dbReference>
<gene>
    <name evidence="10" type="primary">dinG</name>
    <name evidence="12" type="ORF">G7057_10485</name>
</gene>
<evidence type="ECO:0000256" key="8">
    <source>
        <dbReference type="ARBA" id="ARBA00022840"/>
    </source>
</evidence>
<organism evidence="12 13">
    <name type="scientific">Jeotgalibaca arthritidis</name>
    <dbReference type="NCBI Taxonomy" id="1868794"/>
    <lineage>
        <taxon>Bacteria</taxon>
        <taxon>Bacillati</taxon>
        <taxon>Bacillota</taxon>
        <taxon>Bacilli</taxon>
        <taxon>Lactobacillales</taxon>
        <taxon>Carnobacteriaceae</taxon>
        <taxon>Jeotgalibaca</taxon>
    </lineage>
</organism>
<keyword evidence="8 10" id="KW-0067">ATP-binding</keyword>
<evidence type="ECO:0000256" key="4">
    <source>
        <dbReference type="ARBA" id="ARBA00022722"/>
    </source>
</evidence>
<dbReference type="GO" id="GO:0005829">
    <property type="term" value="C:cytosol"/>
    <property type="evidence" value="ECO:0007669"/>
    <property type="project" value="TreeGrafter"/>
</dbReference>
<dbReference type="GO" id="GO:0005524">
    <property type="term" value="F:ATP binding"/>
    <property type="evidence" value="ECO:0007669"/>
    <property type="project" value="UniProtKB-KW"/>
</dbReference>
<dbReference type="AlphaFoldDB" id="A0A6G7KC19"/>
<keyword evidence="12" id="KW-0347">Helicase</keyword>
<dbReference type="GO" id="GO:0008408">
    <property type="term" value="F:3'-5' exonuclease activity"/>
    <property type="evidence" value="ECO:0007669"/>
    <property type="project" value="InterPro"/>
</dbReference>
<dbReference type="Proteomes" id="UP000501451">
    <property type="component" value="Chromosome"/>
</dbReference>
<comment type="function">
    <text evidence="10">3'-5' exonuclease.</text>
</comment>
<accession>A0A6G7KC19</accession>
<dbReference type="InterPro" id="IPR014013">
    <property type="entry name" value="Helic_SF1/SF2_ATP-bd_DinG/Rad3"/>
</dbReference>
<evidence type="ECO:0000259" key="11">
    <source>
        <dbReference type="PROSITE" id="PS51193"/>
    </source>
</evidence>
<dbReference type="SMART" id="SM00491">
    <property type="entry name" value="HELICc2"/>
    <property type="match status" value="1"/>
</dbReference>
<dbReference type="Gene3D" id="3.30.420.10">
    <property type="entry name" value="Ribonuclease H-like superfamily/Ribonuclease H"/>
    <property type="match status" value="1"/>
</dbReference>
<evidence type="ECO:0000256" key="2">
    <source>
        <dbReference type="ARBA" id="ARBA00022695"/>
    </source>
</evidence>
<dbReference type="NCBIfam" id="TIGR01407">
    <property type="entry name" value="dinG_rel"/>
    <property type="match status" value="1"/>
</dbReference>
<evidence type="ECO:0000256" key="6">
    <source>
        <dbReference type="ARBA" id="ARBA00022801"/>
    </source>
</evidence>
<evidence type="ECO:0000256" key="9">
    <source>
        <dbReference type="ARBA" id="ARBA00022932"/>
    </source>
</evidence>
<dbReference type="InterPro" id="IPR012337">
    <property type="entry name" value="RNaseH-like_sf"/>
</dbReference>
<dbReference type="RefSeq" id="WP_166163567.1">
    <property type="nucleotide sequence ID" value="NZ_CP049740.1"/>
</dbReference>
<comment type="similarity">
    <text evidence="10">Belongs to the helicase family. DinG subfamily. Type 2 sub-subfamily.</text>
</comment>
<keyword evidence="5 10" id="KW-0547">Nucleotide-binding</keyword>
<dbReference type="SMART" id="SM00479">
    <property type="entry name" value="EXOIII"/>
    <property type="match status" value="1"/>
</dbReference>
<sequence length="919" mass="104662">MSYKNEIYAVVDLETTGSSYRKGHKIFQIGISLIQDKQLIQDYNVVVNPGQTIPPLIRELTGFSNKDVRDAPYFEDVADYLYNLLDGCIIVAHNIGFDYVFLNESFVDAGLPPLTQKGIDTVELTKILYPTCHSYRLSDLSKQFDIDHTNIHDAAGDARATAELFLLLMKKAVELPLVTLEKLAQLAGHTQKDTSLFFDSCLTMALEIKAELSDDVIVVEGIALKKKTAFNEQTAHRVKETLAIEGFLDPGFLNKLNYRYRPPQAKMMTMIDSFFKDDEAILAIEAPAGMGKTYAYLIPSLLAANPDQKVVISSSTLLLQEQLQATLERLLAHLPFQANVASLKSKTHFIHLERFAKTALDNLSTIDGLVAMSLFVWLTETNTGDLSELSNSHQTSALLEAVSYQYNDEPIDGKWHEVDFLYHYHQEAEKASILVTNHAFLTHHFDMIKELSKIKKPYLLVDEAHRLPDIYQENKSVSLPITMSKRKIEKFSTDVRTYREHLESRATQSFPHYELINVEFALGQLAMSLESLEDYLSEQTKNDMIDRKINLDSAVIADVFFKRTLKKINHHIDEVVLTAKRYLDSTVSYEESEFNKRVQNLIIKVEKLSYHLLSFADISEFDYVSLELDMQAVHLFYSLKKANWNSGHQLQEQIQETFLKTAYISATLMTEEAKGYSARKLGIEKLADYTYSFKNEIQKNMTILVPSDIPNLHETDYQKWTKSIARFIVETATESPHKMLMLFNANQALEDVFNHVRSNAAYRDNEIEVLAQGFSGSRKRIFRRFSESSQAVLLGSGMYWEGIDFPDQSIDVLVITRLPFESPASPENIAISGYLESVSKNSFKQDLLPKMLSKFMQGIGRINRKDSDEGLVICLDNRILASSYAYKIKKLLPSGSELITMPLEYVEAKIKEFTKKERD</sequence>
<dbReference type="PROSITE" id="PS51193">
    <property type="entry name" value="HELICASE_ATP_BIND_2"/>
    <property type="match status" value="1"/>
</dbReference>
<dbReference type="PANTHER" id="PTHR30231">
    <property type="entry name" value="DNA POLYMERASE III SUBUNIT EPSILON"/>
    <property type="match status" value="1"/>
</dbReference>
<dbReference type="GO" id="GO:0045004">
    <property type="term" value="P:DNA replication proofreading"/>
    <property type="evidence" value="ECO:0007669"/>
    <property type="project" value="TreeGrafter"/>
</dbReference>
<keyword evidence="9" id="KW-0239">DNA-directed DNA polymerase</keyword>
<dbReference type="InterPro" id="IPR027417">
    <property type="entry name" value="P-loop_NTPase"/>
</dbReference>
<dbReference type="InterPro" id="IPR013520">
    <property type="entry name" value="Ribonucl_H"/>
</dbReference>